<organism evidence="2 3">
    <name type="scientific">Phyllosticta paracitricarpa</name>
    <dbReference type="NCBI Taxonomy" id="2016321"/>
    <lineage>
        <taxon>Eukaryota</taxon>
        <taxon>Fungi</taxon>
        <taxon>Dikarya</taxon>
        <taxon>Ascomycota</taxon>
        <taxon>Pezizomycotina</taxon>
        <taxon>Dothideomycetes</taxon>
        <taxon>Dothideomycetes incertae sedis</taxon>
        <taxon>Botryosphaeriales</taxon>
        <taxon>Phyllostictaceae</taxon>
        <taxon>Phyllosticta</taxon>
    </lineage>
</organism>
<accession>A0ABR1MVM4</accession>
<name>A0ABR1MVM4_9PEZI</name>
<protein>
    <submittedName>
        <fullName evidence="2">Uncharacterized protein</fullName>
    </submittedName>
</protein>
<feature type="compositionally biased region" description="Basic residues" evidence="1">
    <location>
        <begin position="179"/>
        <end position="195"/>
    </location>
</feature>
<dbReference type="EMBL" id="JBBPBF010000040">
    <property type="protein sequence ID" value="KAK7607008.1"/>
    <property type="molecule type" value="Genomic_DNA"/>
</dbReference>
<reference evidence="2 3" key="1">
    <citation type="submission" date="2024-04" db="EMBL/GenBank/DDBJ databases">
        <title>Phyllosticta paracitricarpa is synonymous to the EU quarantine fungus P. citricarpa based on phylogenomic analyses.</title>
        <authorList>
            <consortium name="Lawrence Berkeley National Laboratory"/>
            <person name="Van ingen-buijs V.A."/>
            <person name="Van westerhoven A.C."/>
            <person name="Haridas S."/>
            <person name="Skiadas P."/>
            <person name="Martin F."/>
            <person name="Groenewald J.Z."/>
            <person name="Crous P.W."/>
            <person name="Seidl M.F."/>
        </authorList>
    </citation>
    <scope>NUCLEOTIDE SEQUENCE [LARGE SCALE GENOMIC DNA]</scope>
    <source>
        <strain evidence="2 3">CBS 141358</strain>
    </source>
</reference>
<feature type="compositionally biased region" description="Polar residues" evidence="1">
    <location>
        <begin position="198"/>
        <end position="211"/>
    </location>
</feature>
<feature type="region of interest" description="Disordered" evidence="1">
    <location>
        <begin position="179"/>
        <end position="211"/>
    </location>
</feature>
<dbReference type="Proteomes" id="UP001367316">
    <property type="component" value="Unassembled WGS sequence"/>
</dbReference>
<keyword evidence="3" id="KW-1185">Reference proteome</keyword>
<comment type="caution">
    <text evidence="2">The sequence shown here is derived from an EMBL/GenBank/DDBJ whole genome shotgun (WGS) entry which is preliminary data.</text>
</comment>
<evidence type="ECO:0000256" key="1">
    <source>
        <dbReference type="SAM" id="MobiDB-lite"/>
    </source>
</evidence>
<evidence type="ECO:0000313" key="3">
    <source>
        <dbReference type="Proteomes" id="UP001367316"/>
    </source>
</evidence>
<sequence length="211" mass="23503">MARSNPISIATALATRFSLLQPNAKNQRSRKSISDFEVPVVTDVRGAHDNRNRLSSGEQPPAMDLGCGLFHAMGGSAMICRTCTVTMRILLAIAGAWMTSTFLASVCMDAPVYQQKFKNPARLVPLNLWMSTHSSDALLKRTACFVSQDDHVGQPDRSRWTLVWEDSLLLFVKRRNRKSLRPAKRKKKSSGRRVRQPPLSTQHSAASRSPN</sequence>
<evidence type="ECO:0000313" key="2">
    <source>
        <dbReference type="EMBL" id="KAK7607008.1"/>
    </source>
</evidence>
<gene>
    <name evidence="2" type="ORF">JOL62DRAFT_310331</name>
</gene>
<proteinExistence type="predicted"/>